<gene>
    <name evidence="1" type="ORF">D3H65_01555</name>
</gene>
<evidence type="ECO:0000313" key="2">
    <source>
        <dbReference type="Proteomes" id="UP000263900"/>
    </source>
</evidence>
<sequence length="61" mass="6828">MITDLAAKVAFGAAFHLLNREILGTKPERWEVRRRTGGGWGLIIVNYGLHSQIEKSLTFST</sequence>
<protein>
    <submittedName>
        <fullName evidence="1">Uncharacterized protein</fullName>
    </submittedName>
</protein>
<dbReference type="AlphaFoldDB" id="A0A3B7MEH6"/>
<proteinExistence type="predicted"/>
<dbReference type="KEGG" id="pseg:D3H65_01555"/>
<accession>A0A3B7MEH6</accession>
<name>A0A3B7MEH6_9BACT</name>
<dbReference type="EMBL" id="CP032157">
    <property type="protein sequence ID" value="AXY72734.1"/>
    <property type="molecule type" value="Genomic_DNA"/>
</dbReference>
<evidence type="ECO:0000313" key="1">
    <source>
        <dbReference type="EMBL" id="AXY72734.1"/>
    </source>
</evidence>
<reference evidence="1 2" key="1">
    <citation type="submission" date="2018-09" db="EMBL/GenBank/DDBJ databases">
        <title>Genome sequencing of strain 6GH32-13.</title>
        <authorList>
            <person name="Weon H.-Y."/>
            <person name="Heo J."/>
            <person name="Kwon S.-W."/>
        </authorList>
    </citation>
    <scope>NUCLEOTIDE SEQUENCE [LARGE SCALE GENOMIC DNA]</scope>
    <source>
        <strain evidence="1 2">5GH32-13</strain>
    </source>
</reference>
<organism evidence="1 2">
    <name type="scientific">Paraflavitalea soli</name>
    <dbReference type="NCBI Taxonomy" id="2315862"/>
    <lineage>
        <taxon>Bacteria</taxon>
        <taxon>Pseudomonadati</taxon>
        <taxon>Bacteroidota</taxon>
        <taxon>Chitinophagia</taxon>
        <taxon>Chitinophagales</taxon>
        <taxon>Chitinophagaceae</taxon>
        <taxon>Paraflavitalea</taxon>
    </lineage>
</organism>
<keyword evidence="2" id="KW-1185">Reference proteome</keyword>
<dbReference type="Proteomes" id="UP000263900">
    <property type="component" value="Chromosome"/>
</dbReference>